<gene>
    <name evidence="1" type="ORF">PACLA_8A077320</name>
</gene>
<accession>A0A7D9HTL0</accession>
<dbReference type="AlphaFoldDB" id="A0A7D9HTL0"/>
<evidence type="ECO:0000313" key="2">
    <source>
        <dbReference type="Proteomes" id="UP001152795"/>
    </source>
</evidence>
<proteinExistence type="predicted"/>
<keyword evidence="2" id="KW-1185">Reference proteome</keyword>
<dbReference type="EMBL" id="CACRXK020002071">
    <property type="protein sequence ID" value="CAB3992540.1"/>
    <property type="molecule type" value="Genomic_DNA"/>
</dbReference>
<name>A0A7D9HTL0_PARCT</name>
<comment type="caution">
    <text evidence="1">The sequence shown here is derived from an EMBL/GenBank/DDBJ whole genome shotgun (WGS) entry which is preliminary data.</text>
</comment>
<organism evidence="1 2">
    <name type="scientific">Paramuricea clavata</name>
    <name type="common">Red gorgonian</name>
    <name type="synonym">Violescent sea-whip</name>
    <dbReference type="NCBI Taxonomy" id="317549"/>
    <lineage>
        <taxon>Eukaryota</taxon>
        <taxon>Metazoa</taxon>
        <taxon>Cnidaria</taxon>
        <taxon>Anthozoa</taxon>
        <taxon>Octocorallia</taxon>
        <taxon>Malacalcyonacea</taxon>
        <taxon>Plexauridae</taxon>
        <taxon>Paramuricea</taxon>
    </lineage>
</organism>
<reference evidence="1" key="1">
    <citation type="submission" date="2020-04" db="EMBL/GenBank/DDBJ databases">
        <authorList>
            <person name="Alioto T."/>
            <person name="Alioto T."/>
            <person name="Gomez Garrido J."/>
        </authorList>
    </citation>
    <scope>NUCLEOTIDE SEQUENCE</scope>
    <source>
        <strain evidence="1">A484AB</strain>
    </source>
</reference>
<dbReference type="Proteomes" id="UP001152795">
    <property type="component" value="Unassembled WGS sequence"/>
</dbReference>
<evidence type="ECO:0000313" key="1">
    <source>
        <dbReference type="EMBL" id="CAB3992540.1"/>
    </source>
</evidence>
<dbReference type="Gene3D" id="3.30.70.1820">
    <property type="entry name" value="L1 transposable element, RRM domain"/>
    <property type="match status" value="1"/>
</dbReference>
<sequence length="377" mass="43268">MAADKGCHSCINKVEIQKHFEFYGKSYDDLNHFKDEANAELRKLKSHLNAIDEQVETIANSIEESRQYSYKYNLKITGIPQLNSRESAVETTQLCINLFNKLRVDVHQYDIDIAHRVSVRGASAGPKPIICKLVRRVVKEQIMEVHKRITDFQAGDICSELNGSLENARVFNHLTPNIQRLLAETKVYQRQQNYRNGYRKLSTNGFPFNHLDDNSFNLAIYELAHGPLNYNNDLFELLLCNPIDESPIASTFPFNIDPDSNLSFNMSVSEYMVEEAFADSTAKPNINFTLMYLNAWSLLGNFDNFKHLLINLRTSVSVIRVSETWLNELTCDQVNIPEYNFVSNHRSSKIGGGVGLYLHNNLKYKMLPNVIFQIQML</sequence>
<protein>
    <submittedName>
        <fullName evidence="1">Uncharacterized protein</fullName>
    </submittedName>
</protein>